<organism evidence="5 7">
    <name type="scientific">Thermus brockianus</name>
    <dbReference type="NCBI Taxonomy" id="56956"/>
    <lineage>
        <taxon>Bacteria</taxon>
        <taxon>Thermotogati</taxon>
        <taxon>Deinococcota</taxon>
        <taxon>Deinococci</taxon>
        <taxon>Thermales</taxon>
        <taxon>Thermaceae</taxon>
        <taxon>Thermus</taxon>
    </lineage>
</organism>
<evidence type="ECO:0000259" key="3">
    <source>
        <dbReference type="Pfam" id="PF19289"/>
    </source>
</evidence>
<reference evidence="6 8" key="3">
    <citation type="journal article" date="2022" name="Microbiol. Resour. Announc.">
        <title>Complete Genome Sequences of Thermus Strains Isolated from Senami Hot Spring in Japan.</title>
        <authorList>
            <person name="Miyazaki K."/>
        </authorList>
    </citation>
    <scope>NUCLEOTIDE SEQUENCE [LARGE SCALE GENOMIC DNA]</scope>
    <source>
        <strain evidence="6 8">SNM4-1</strain>
    </source>
</reference>
<feature type="domain" description="Metalloprotease TldD/E N-terminal" evidence="2">
    <location>
        <begin position="21"/>
        <end position="85"/>
    </location>
</feature>
<dbReference type="SUPFAM" id="SSF111283">
    <property type="entry name" value="Putative modulator of DNA gyrase, PmbA/TldD"/>
    <property type="match status" value="1"/>
</dbReference>
<dbReference type="PANTHER" id="PTHR43421:SF1">
    <property type="entry name" value="METALLOPROTEASE PMBA"/>
    <property type="match status" value="1"/>
</dbReference>
<sequence>MTLEEAKRYLLQRAKELGLEAELLFLEDRELSLRAREGQLEEIKEARQGGLGLRVLAQGRVGYAYTEDLSPEALDWALEEARENALLGGRSAHLPSGRALGEHDLLGEGLSAPLEAKKEAALALEGALRQDPRVRSVALAGYAEREIRLSLASTLGAEGSYRTGLAGLMASFVMAEGSSLKQGFDFTPSKEFHALDPGRTALDLREKTARLLHAKPLKTGRYRAYLEPKAMAALLGVLAQALSGKNALEGKSRLLGRLGERVASPLVTLLDDPTLPQGLASRPFDAEGTPARPVAPIEAGVFRTFLHNSETARALGQENTGHAYRGYRSALDVAPSNLYLKPLGNLALREGVLVTEFMGLHAGANPITLDFSLQALGLWVEEGRPQHAVENFAVSGNLLELLQGVEGLGAELAWYPMGSSAFGSPLVAVAELSFAGA</sequence>
<dbReference type="InterPro" id="IPR036059">
    <property type="entry name" value="TldD/PmbA_sf"/>
</dbReference>
<dbReference type="EMBL" id="AP025593">
    <property type="protein sequence ID" value="BDG16668.1"/>
    <property type="molecule type" value="Genomic_DNA"/>
</dbReference>
<evidence type="ECO:0000313" key="7">
    <source>
        <dbReference type="Proteomes" id="UP000182993"/>
    </source>
</evidence>
<dbReference type="AlphaFoldDB" id="A0A1J0LX13"/>
<dbReference type="GO" id="GO:0008237">
    <property type="term" value="F:metallopeptidase activity"/>
    <property type="evidence" value="ECO:0007669"/>
    <property type="project" value="UniProtKB-KW"/>
</dbReference>
<feature type="domain" description="Metalloprotease TldD/E C-terminal" evidence="3">
    <location>
        <begin position="219"/>
        <end position="436"/>
    </location>
</feature>
<dbReference type="PANTHER" id="PTHR43421">
    <property type="entry name" value="METALLOPROTEASE PMBA"/>
    <property type="match status" value="1"/>
</dbReference>
<dbReference type="KEGG" id="tbc:A0O31_01946"/>
<keyword evidence="5" id="KW-0482">Metalloprotease</keyword>
<feature type="domain" description="Metalloprotease TldD/E central" evidence="4">
    <location>
        <begin position="111"/>
        <end position="212"/>
    </location>
</feature>
<gene>
    <name evidence="5" type="primary">pmbA</name>
    <name evidence="5" type="ORF">A0O31_01946</name>
    <name evidence="6" type="ORF">TbrSNM41_14020</name>
</gene>
<reference evidence="5" key="2">
    <citation type="journal article" date="2017" name="Stand. Genomic Sci.">
        <title>Complete genome sequence of Thermus brockianus GE-1 reveals key enzymes of xylan/xylose metabolism.</title>
        <authorList>
            <person name="Schaefers C."/>
            <person name="Blank S."/>
            <person name="Wiebusch S."/>
            <person name="Elleuche S."/>
            <person name="Antranikian G."/>
        </authorList>
    </citation>
    <scope>NUCLEOTIDE SEQUENCE</scope>
    <source>
        <strain evidence="5">GE-1</strain>
    </source>
</reference>
<dbReference type="RefSeq" id="WP_071677632.1">
    <property type="nucleotide sequence ID" value="NZ_AP025593.1"/>
</dbReference>
<dbReference type="InterPro" id="IPR002510">
    <property type="entry name" value="Metalloprtase-TldD/E_N"/>
</dbReference>
<name>A0A1J0LX13_THEBO</name>
<dbReference type="OrthoDB" id="9803213at2"/>
<evidence type="ECO:0000313" key="6">
    <source>
        <dbReference type="EMBL" id="BDG16668.1"/>
    </source>
</evidence>
<dbReference type="GO" id="GO:0005829">
    <property type="term" value="C:cytosol"/>
    <property type="evidence" value="ECO:0007669"/>
    <property type="project" value="TreeGrafter"/>
</dbReference>
<protein>
    <submittedName>
        <fullName evidence="5">Metalloprotease PmbA</fullName>
    </submittedName>
    <submittedName>
        <fullName evidence="6">Peptidase C69</fullName>
    </submittedName>
</protein>
<accession>A0A1J0LX13</accession>
<dbReference type="InterPro" id="IPR047657">
    <property type="entry name" value="PmbA"/>
</dbReference>
<evidence type="ECO:0000313" key="8">
    <source>
        <dbReference type="Proteomes" id="UP000831120"/>
    </source>
</evidence>
<dbReference type="InterPro" id="IPR045569">
    <property type="entry name" value="Metalloprtase-TldD/E_C"/>
</dbReference>
<dbReference type="Proteomes" id="UP000182993">
    <property type="component" value="Chromosome"/>
</dbReference>
<dbReference type="GO" id="GO:0006508">
    <property type="term" value="P:proteolysis"/>
    <property type="evidence" value="ECO:0007669"/>
    <property type="project" value="UniProtKB-KW"/>
</dbReference>
<dbReference type="Pfam" id="PF19289">
    <property type="entry name" value="PmbA_TldD_3rd"/>
    <property type="match status" value="1"/>
</dbReference>
<dbReference type="EMBL" id="CP016312">
    <property type="protein sequence ID" value="APD10021.1"/>
    <property type="molecule type" value="Genomic_DNA"/>
</dbReference>
<evidence type="ECO:0000313" key="5">
    <source>
        <dbReference type="EMBL" id="APD10021.1"/>
    </source>
</evidence>
<dbReference type="STRING" id="56956.A0O31_01946"/>
<dbReference type="Pfam" id="PF01523">
    <property type="entry name" value="PmbA_TldD_1st"/>
    <property type="match status" value="1"/>
</dbReference>
<keyword evidence="5" id="KW-0378">Hydrolase</keyword>
<evidence type="ECO:0000259" key="4">
    <source>
        <dbReference type="Pfam" id="PF19290"/>
    </source>
</evidence>
<dbReference type="InterPro" id="IPR045570">
    <property type="entry name" value="Metalloprtase-TldD/E_cen_dom"/>
</dbReference>
<evidence type="ECO:0000256" key="1">
    <source>
        <dbReference type="ARBA" id="ARBA00005836"/>
    </source>
</evidence>
<dbReference type="Proteomes" id="UP000831120">
    <property type="component" value="Chromosome"/>
</dbReference>
<dbReference type="Gene3D" id="3.30.2290.10">
    <property type="entry name" value="PmbA/TldD superfamily"/>
    <property type="match status" value="1"/>
</dbReference>
<dbReference type="Pfam" id="PF19290">
    <property type="entry name" value="PmbA_TldD_2nd"/>
    <property type="match status" value="1"/>
</dbReference>
<proteinExistence type="inferred from homology"/>
<keyword evidence="5" id="KW-0645">Protease</keyword>
<reference evidence="7" key="1">
    <citation type="submission" date="2016-06" db="EMBL/GenBank/DDBJ databases">
        <title>Whole genome sequencing of Thermus brockianus strain GE-1.</title>
        <authorList>
            <person name="Schaefers C."/>
            <person name="Blank S."/>
            <person name="Wiebusch S."/>
            <person name="Elleuche S."/>
            <person name="Antranikian G."/>
        </authorList>
    </citation>
    <scope>NUCLEOTIDE SEQUENCE [LARGE SCALE GENOMIC DNA]</scope>
    <source>
        <strain evidence="7">GE-1</strain>
    </source>
</reference>
<evidence type="ECO:0000259" key="2">
    <source>
        <dbReference type="Pfam" id="PF01523"/>
    </source>
</evidence>
<comment type="similarity">
    <text evidence="1">Belongs to the peptidase U62 family.</text>
</comment>
<dbReference type="InterPro" id="IPR035068">
    <property type="entry name" value="TldD/PmbA_N"/>
</dbReference>
<keyword evidence="8" id="KW-1185">Reference proteome</keyword>